<dbReference type="Proteomes" id="UP001434883">
    <property type="component" value="Unassembled WGS sequence"/>
</dbReference>
<comment type="caution">
    <text evidence="2">The sequence shown here is derived from an EMBL/GenBank/DDBJ whole genome shotgun (WGS) entry which is preliminary data.</text>
</comment>
<organism evidence="2 3">
    <name type="scientific">Xenoophorus captivus</name>
    <dbReference type="NCBI Taxonomy" id="1517983"/>
    <lineage>
        <taxon>Eukaryota</taxon>
        <taxon>Metazoa</taxon>
        <taxon>Chordata</taxon>
        <taxon>Craniata</taxon>
        <taxon>Vertebrata</taxon>
        <taxon>Euteleostomi</taxon>
        <taxon>Actinopterygii</taxon>
        <taxon>Neopterygii</taxon>
        <taxon>Teleostei</taxon>
        <taxon>Neoteleostei</taxon>
        <taxon>Acanthomorphata</taxon>
        <taxon>Ovalentaria</taxon>
        <taxon>Atherinomorphae</taxon>
        <taxon>Cyprinodontiformes</taxon>
        <taxon>Goodeidae</taxon>
        <taxon>Xenoophorus</taxon>
    </lineage>
</organism>
<protein>
    <submittedName>
        <fullName evidence="2">Uncharacterized protein</fullName>
    </submittedName>
</protein>
<gene>
    <name evidence="2" type="ORF">XENOCAPTIV_014053</name>
</gene>
<feature type="signal peptide" evidence="1">
    <location>
        <begin position="1"/>
        <end position="28"/>
    </location>
</feature>
<keyword evidence="3" id="KW-1185">Reference proteome</keyword>
<name>A0ABV0QAL9_9TELE</name>
<dbReference type="EMBL" id="JAHRIN010002918">
    <property type="protein sequence ID" value="MEQ2192593.1"/>
    <property type="molecule type" value="Genomic_DNA"/>
</dbReference>
<evidence type="ECO:0000256" key="1">
    <source>
        <dbReference type="SAM" id="SignalP"/>
    </source>
</evidence>
<evidence type="ECO:0000313" key="2">
    <source>
        <dbReference type="EMBL" id="MEQ2192593.1"/>
    </source>
</evidence>
<accession>A0ABV0QAL9</accession>
<feature type="chain" id="PRO_5045885515" evidence="1">
    <location>
        <begin position="29"/>
        <end position="159"/>
    </location>
</feature>
<keyword evidence="1" id="KW-0732">Signal</keyword>
<evidence type="ECO:0000313" key="3">
    <source>
        <dbReference type="Proteomes" id="UP001434883"/>
    </source>
</evidence>
<sequence>MPPWSNGWLMGAMSLSMSLHFMIIYVDPLPKFQCLNTKSESVVNDLGCQLCISISRLSAICINSCRDFTDVTKWLQLHQNKSYTSALKASFIYFIMSECFVGALQMSERHPQGSQFIAAGEQLSLLLVLLSLDLLRLRPQSGKLHCGDNHKHSSINLQL</sequence>
<reference evidence="2 3" key="1">
    <citation type="submission" date="2021-06" db="EMBL/GenBank/DDBJ databases">
        <authorList>
            <person name="Palmer J.M."/>
        </authorList>
    </citation>
    <scope>NUCLEOTIDE SEQUENCE [LARGE SCALE GENOMIC DNA]</scope>
    <source>
        <strain evidence="2 3">XC_2019</strain>
        <tissue evidence="2">Muscle</tissue>
    </source>
</reference>
<proteinExistence type="predicted"/>